<dbReference type="Pfam" id="PF00528">
    <property type="entry name" value="BPD_transp_1"/>
    <property type="match status" value="1"/>
</dbReference>
<dbReference type="AlphaFoldDB" id="A0A4R6IDL8"/>
<evidence type="ECO:0000256" key="1">
    <source>
        <dbReference type="ARBA" id="ARBA00004651"/>
    </source>
</evidence>
<evidence type="ECO:0000256" key="6">
    <source>
        <dbReference type="ARBA" id="ARBA00023136"/>
    </source>
</evidence>
<gene>
    <name evidence="9" type="ORF">EI74_0441</name>
</gene>
<feature type="transmembrane region" description="Helical" evidence="7">
    <location>
        <begin position="143"/>
        <end position="165"/>
    </location>
</feature>
<evidence type="ECO:0000256" key="2">
    <source>
        <dbReference type="ARBA" id="ARBA00022448"/>
    </source>
</evidence>
<feature type="transmembrane region" description="Helical" evidence="7">
    <location>
        <begin position="110"/>
        <end position="131"/>
    </location>
</feature>
<feature type="transmembrane region" description="Helical" evidence="7">
    <location>
        <begin position="194"/>
        <end position="213"/>
    </location>
</feature>
<dbReference type="PROSITE" id="PS50928">
    <property type="entry name" value="ABC_TM1"/>
    <property type="match status" value="1"/>
</dbReference>
<dbReference type="InterPro" id="IPR035906">
    <property type="entry name" value="MetI-like_sf"/>
</dbReference>
<evidence type="ECO:0000256" key="4">
    <source>
        <dbReference type="ARBA" id="ARBA00022692"/>
    </source>
</evidence>
<keyword evidence="2 7" id="KW-0813">Transport</keyword>
<dbReference type="RefSeq" id="WP_094254606.1">
    <property type="nucleotide sequence ID" value="NZ_NNCE01000003.1"/>
</dbReference>
<organism evidence="9 10">
    <name type="scientific">Mycoplasma testudineum</name>
    <dbReference type="NCBI Taxonomy" id="244584"/>
    <lineage>
        <taxon>Bacteria</taxon>
        <taxon>Bacillati</taxon>
        <taxon>Mycoplasmatota</taxon>
        <taxon>Mollicutes</taxon>
        <taxon>Mycoplasmataceae</taxon>
        <taxon>Mycoplasma</taxon>
    </lineage>
</organism>
<feature type="transmembrane region" description="Helical" evidence="7">
    <location>
        <begin position="251"/>
        <end position="271"/>
    </location>
</feature>
<dbReference type="PANTHER" id="PTHR30465">
    <property type="entry name" value="INNER MEMBRANE ABC TRANSPORTER"/>
    <property type="match status" value="1"/>
</dbReference>
<evidence type="ECO:0000259" key="8">
    <source>
        <dbReference type="PROSITE" id="PS50928"/>
    </source>
</evidence>
<dbReference type="PANTHER" id="PTHR30465:SF0">
    <property type="entry name" value="OLIGOPEPTIDE TRANSPORT SYSTEM PERMEASE PROTEIN APPB"/>
    <property type="match status" value="1"/>
</dbReference>
<comment type="subcellular location">
    <subcellularLocation>
        <location evidence="1 7">Cell membrane</location>
        <topology evidence="1 7">Multi-pass membrane protein</topology>
    </subcellularLocation>
</comment>
<comment type="caution">
    <text evidence="9">The sequence shown here is derived from an EMBL/GenBank/DDBJ whole genome shotgun (WGS) entry which is preliminary data.</text>
</comment>
<dbReference type="EMBL" id="SNWN01000011">
    <property type="protein sequence ID" value="TDO20363.1"/>
    <property type="molecule type" value="Genomic_DNA"/>
</dbReference>
<reference evidence="9 10" key="1">
    <citation type="submission" date="2019-03" db="EMBL/GenBank/DDBJ databases">
        <title>Genomic Encyclopedia of Archaeal and Bacterial Type Strains, Phase II (KMG-II): from individual species to whole genera.</title>
        <authorList>
            <person name="Goeker M."/>
        </authorList>
    </citation>
    <scope>NUCLEOTIDE SEQUENCE [LARGE SCALE GENOMIC DNA]</scope>
    <source>
        <strain evidence="9 10">ATCC 700618</strain>
    </source>
</reference>
<evidence type="ECO:0000313" key="9">
    <source>
        <dbReference type="EMBL" id="TDO20363.1"/>
    </source>
</evidence>
<keyword evidence="4 7" id="KW-0812">Transmembrane</keyword>
<dbReference type="Proteomes" id="UP000295518">
    <property type="component" value="Unassembled WGS sequence"/>
</dbReference>
<evidence type="ECO:0000256" key="5">
    <source>
        <dbReference type="ARBA" id="ARBA00022989"/>
    </source>
</evidence>
<sequence length="389" mass="44150">MTSYILKRLGLAILSLFLLTFLTYIIVAIFAPNPLQTELQGAPTAEQIEQINIRIRELGLLDNPISRYFRWFGNIFNGDVGQIYSSNTNTAIALSIPEEFFNRIPYTLRFVLPSFIISTIAGVLLGLLAAYNRGKWLDHGTQIFTRLFVSLPSFVIAPFFFILYARVFNWFENFQTLLSNGQLDNIFSDASFKIYFFPVIIVTLISMAGYASVVRNNTVDILKSNYVLIARSKGLNEFEVFFKYVLRNSGIPLISVILPSFTVLLGGSFVIESLFGITGSSQIIISYFRIGEINVIMFNSIFYGSISIVMAIILDLAFVIVDPRIRIAKSSEINTLKKLSLKIKRQNFLIENTLEKPNNHKNKYVASINNWYTYYSRKLIKNKGGKNNG</sequence>
<dbReference type="CDD" id="cd06261">
    <property type="entry name" value="TM_PBP2"/>
    <property type="match status" value="1"/>
</dbReference>
<evidence type="ECO:0000256" key="3">
    <source>
        <dbReference type="ARBA" id="ARBA00022475"/>
    </source>
</evidence>
<keyword evidence="3" id="KW-1003">Cell membrane</keyword>
<protein>
    <submittedName>
        <fullName evidence="9">Oligopeptide transport system permease protein</fullName>
    </submittedName>
</protein>
<dbReference type="GO" id="GO:0055085">
    <property type="term" value="P:transmembrane transport"/>
    <property type="evidence" value="ECO:0007669"/>
    <property type="project" value="InterPro"/>
</dbReference>
<evidence type="ECO:0000256" key="7">
    <source>
        <dbReference type="RuleBase" id="RU363032"/>
    </source>
</evidence>
<keyword evidence="6 7" id="KW-0472">Membrane</keyword>
<keyword evidence="10" id="KW-1185">Reference proteome</keyword>
<dbReference type="InterPro" id="IPR000515">
    <property type="entry name" value="MetI-like"/>
</dbReference>
<feature type="transmembrane region" description="Helical" evidence="7">
    <location>
        <begin position="9"/>
        <end position="31"/>
    </location>
</feature>
<dbReference type="OrthoDB" id="9789439at2"/>
<feature type="domain" description="ABC transmembrane type-1" evidence="8">
    <location>
        <begin position="104"/>
        <end position="314"/>
    </location>
</feature>
<proteinExistence type="inferred from homology"/>
<keyword evidence="5 7" id="KW-1133">Transmembrane helix</keyword>
<dbReference type="Gene3D" id="1.10.3720.10">
    <property type="entry name" value="MetI-like"/>
    <property type="match status" value="1"/>
</dbReference>
<evidence type="ECO:0000313" key="10">
    <source>
        <dbReference type="Proteomes" id="UP000295518"/>
    </source>
</evidence>
<comment type="similarity">
    <text evidence="7">Belongs to the binding-protein-dependent transport system permease family.</text>
</comment>
<dbReference type="GO" id="GO:0005886">
    <property type="term" value="C:plasma membrane"/>
    <property type="evidence" value="ECO:0007669"/>
    <property type="project" value="UniProtKB-SubCell"/>
</dbReference>
<dbReference type="SUPFAM" id="SSF161098">
    <property type="entry name" value="MetI-like"/>
    <property type="match status" value="1"/>
</dbReference>
<feature type="transmembrane region" description="Helical" evidence="7">
    <location>
        <begin position="301"/>
        <end position="321"/>
    </location>
</feature>
<name>A0A4R6IDL8_9MOLU</name>
<accession>A0A4R6IDL8</accession>